<evidence type="ECO:0000313" key="2">
    <source>
        <dbReference type="Proteomes" id="UP000271889"/>
    </source>
</evidence>
<proteinExistence type="predicted"/>
<dbReference type="OrthoDB" id="242257at2759"/>
<name>A0A3P7MCD9_CYLGO</name>
<dbReference type="Proteomes" id="UP000271889">
    <property type="component" value="Unassembled WGS sequence"/>
</dbReference>
<organism evidence="1 2">
    <name type="scientific">Cylicostephanus goldi</name>
    <name type="common">Nematode worm</name>
    <dbReference type="NCBI Taxonomy" id="71465"/>
    <lineage>
        <taxon>Eukaryota</taxon>
        <taxon>Metazoa</taxon>
        <taxon>Ecdysozoa</taxon>
        <taxon>Nematoda</taxon>
        <taxon>Chromadorea</taxon>
        <taxon>Rhabditida</taxon>
        <taxon>Rhabditina</taxon>
        <taxon>Rhabditomorpha</taxon>
        <taxon>Strongyloidea</taxon>
        <taxon>Strongylidae</taxon>
        <taxon>Cylicostephanus</taxon>
    </lineage>
</organism>
<keyword evidence="2" id="KW-1185">Reference proteome</keyword>
<protein>
    <submittedName>
        <fullName evidence="1">Uncharacterized protein</fullName>
    </submittedName>
</protein>
<dbReference type="EMBL" id="UYRV01107946">
    <property type="protein sequence ID" value="VDN23880.1"/>
    <property type="molecule type" value="Genomic_DNA"/>
</dbReference>
<gene>
    <name evidence="1" type="ORF">CGOC_LOCUS9696</name>
</gene>
<reference evidence="1 2" key="1">
    <citation type="submission" date="2018-11" db="EMBL/GenBank/DDBJ databases">
        <authorList>
            <consortium name="Pathogen Informatics"/>
        </authorList>
    </citation>
    <scope>NUCLEOTIDE SEQUENCE [LARGE SCALE GENOMIC DNA]</scope>
</reference>
<accession>A0A3P7MCD9</accession>
<sequence>MLNSRLKNRIAYGGLGTIDLFKRSWKDLSDYIYLEVPMLRREKKASCTPNLMRRNTRNYHKDSQAMSTSLMIQLPVVVVGRHDYDTYKDAIERLKDTGTCV</sequence>
<evidence type="ECO:0000313" key="1">
    <source>
        <dbReference type="EMBL" id="VDN23880.1"/>
    </source>
</evidence>
<dbReference type="AlphaFoldDB" id="A0A3P7MCD9"/>